<dbReference type="InterPro" id="IPR051761">
    <property type="entry name" value="MLP-like_ligand-binding"/>
</dbReference>
<feature type="domain" description="Bet v I/Major latex protein" evidence="1">
    <location>
        <begin position="5"/>
        <end position="110"/>
    </location>
</feature>
<sequence>MRESWDRVGAVITWNYVIDEIGEHAIVKTRIEECDIENKVVSYSYLGGHIVEHCYKTVKSKMQATPKDGGCTVKWTIEYEKMNKNVPDADIYVNYLLGIAKDIGACLCNV</sequence>
<evidence type="ECO:0000259" key="1">
    <source>
        <dbReference type="SMART" id="SM01037"/>
    </source>
</evidence>
<accession>A0A803LBS9</accession>
<dbReference type="GeneID" id="110705319"/>
<evidence type="ECO:0000313" key="2">
    <source>
        <dbReference type="EnsemblPlants" id="AUR62009318-RA:cds"/>
    </source>
</evidence>
<dbReference type="InterPro" id="IPR023393">
    <property type="entry name" value="START-like_dom_sf"/>
</dbReference>
<dbReference type="GO" id="GO:0006952">
    <property type="term" value="P:defense response"/>
    <property type="evidence" value="ECO:0007669"/>
    <property type="project" value="InterPro"/>
</dbReference>
<protein>
    <recommendedName>
        <fullName evidence="1">Bet v I/Major latex protein domain-containing protein</fullName>
    </recommendedName>
</protein>
<dbReference type="SUPFAM" id="SSF55961">
    <property type="entry name" value="Bet v1-like"/>
    <property type="match status" value="1"/>
</dbReference>
<dbReference type="Gene3D" id="3.30.530.20">
    <property type="match status" value="1"/>
</dbReference>
<gene>
    <name evidence="2" type="primary">LOC110705319</name>
</gene>
<reference evidence="2" key="2">
    <citation type="submission" date="2021-03" db="UniProtKB">
        <authorList>
            <consortium name="EnsemblPlants"/>
        </authorList>
    </citation>
    <scope>IDENTIFICATION</scope>
</reference>
<dbReference type="EnsemblPlants" id="AUR62009318-RA">
    <property type="protein sequence ID" value="AUR62009318-RA:cds"/>
    <property type="gene ID" value="AUR62009318"/>
</dbReference>
<dbReference type="Proteomes" id="UP000596660">
    <property type="component" value="Unplaced"/>
</dbReference>
<dbReference type="AlphaFoldDB" id="A0A803LBS9"/>
<evidence type="ECO:0000313" key="3">
    <source>
        <dbReference type="Proteomes" id="UP000596660"/>
    </source>
</evidence>
<dbReference type="KEGG" id="cqi:110705319"/>
<dbReference type="RefSeq" id="XP_021738846.1">
    <property type="nucleotide sequence ID" value="XM_021883154.1"/>
</dbReference>
<dbReference type="InterPro" id="IPR000916">
    <property type="entry name" value="Bet_v_I/MLP"/>
</dbReference>
<dbReference type="Pfam" id="PF00407">
    <property type="entry name" value="Bet_v_1"/>
    <property type="match status" value="1"/>
</dbReference>
<name>A0A803LBS9_CHEQI</name>
<keyword evidence="3" id="KW-1185">Reference proteome</keyword>
<dbReference type="OrthoDB" id="1847301at2759"/>
<dbReference type="PANTHER" id="PTHR31907">
    <property type="entry name" value="MLP-LIKE PROTEIN 423"/>
    <property type="match status" value="1"/>
</dbReference>
<proteinExistence type="predicted"/>
<dbReference type="SMR" id="A0A803LBS9"/>
<reference evidence="2" key="1">
    <citation type="journal article" date="2017" name="Nature">
        <title>The genome of Chenopodium quinoa.</title>
        <authorList>
            <person name="Jarvis D.E."/>
            <person name="Ho Y.S."/>
            <person name="Lightfoot D.J."/>
            <person name="Schmoeckel S.M."/>
            <person name="Li B."/>
            <person name="Borm T.J.A."/>
            <person name="Ohyanagi H."/>
            <person name="Mineta K."/>
            <person name="Michell C.T."/>
            <person name="Saber N."/>
            <person name="Kharbatia N.M."/>
            <person name="Rupper R.R."/>
            <person name="Sharp A.R."/>
            <person name="Dally N."/>
            <person name="Boughton B.A."/>
            <person name="Woo Y.H."/>
            <person name="Gao G."/>
            <person name="Schijlen E.G.W.M."/>
            <person name="Guo X."/>
            <person name="Momin A.A."/>
            <person name="Negrao S."/>
            <person name="Al-Babili S."/>
            <person name="Gehring C."/>
            <person name="Roessner U."/>
            <person name="Jung C."/>
            <person name="Murphy K."/>
            <person name="Arold S.T."/>
            <person name="Gojobori T."/>
            <person name="van der Linden C.G."/>
            <person name="van Loo E.N."/>
            <person name="Jellen E.N."/>
            <person name="Maughan P.J."/>
            <person name="Tester M."/>
        </authorList>
    </citation>
    <scope>NUCLEOTIDE SEQUENCE [LARGE SCALE GENOMIC DNA]</scope>
    <source>
        <strain evidence="2">cv. PI 614886</strain>
    </source>
</reference>
<organism evidence="2 3">
    <name type="scientific">Chenopodium quinoa</name>
    <name type="common">Quinoa</name>
    <dbReference type="NCBI Taxonomy" id="63459"/>
    <lineage>
        <taxon>Eukaryota</taxon>
        <taxon>Viridiplantae</taxon>
        <taxon>Streptophyta</taxon>
        <taxon>Embryophyta</taxon>
        <taxon>Tracheophyta</taxon>
        <taxon>Spermatophyta</taxon>
        <taxon>Magnoliopsida</taxon>
        <taxon>eudicotyledons</taxon>
        <taxon>Gunneridae</taxon>
        <taxon>Pentapetalae</taxon>
        <taxon>Caryophyllales</taxon>
        <taxon>Chenopodiaceae</taxon>
        <taxon>Chenopodioideae</taxon>
        <taxon>Atripliceae</taxon>
        <taxon>Chenopodium</taxon>
    </lineage>
</organism>
<dbReference type="Gramene" id="AUR62009318-RA">
    <property type="protein sequence ID" value="AUR62009318-RA:cds"/>
    <property type="gene ID" value="AUR62009318"/>
</dbReference>
<dbReference type="SMART" id="SM01037">
    <property type="entry name" value="Bet_v_1"/>
    <property type="match status" value="1"/>
</dbReference>